<feature type="transmembrane region" description="Helical" evidence="1">
    <location>
        <begin position="140"/>
        <end position="158"/>
    </location>
</feature>
<proteinExistence type="predicted"/>
<evidence type="ECO:0000256" key="1">
    <source>
        <dbReference type="SAM" id="Phobius"/>
    </source>
</evidence>
<name>A0A2S0MAR7_9BURK</name>
<organism evidence="2 3">
    <name type="scientific">Ottowia oryzae</name>
    <dbReference type="NCBI Taxonomy" id="2109914"/>
    <lineage>
        <taxon>Bacteria</taxon>
        <taxon>Pseudomonadati</taxon>
        <taxon>Pseudomonadota</taxon>
        <taxon>Betaproteobacteria</taxon>
        <taxon>Burkholderiales</taxon>
        <taxon>Comamonadaceae</taxon>
        <taxon>Ottowia</taxon>
    </lineage>
</organism>
<keyword evidence="3" id="KW-1185">Reference proteome</keyword>
<gene>
    <name evidence="2" type="ORF">C6570_00945</name>
</gene>
<reference evidence="2 3" key="1">
    <citation type="submission" date="2018-03" db="EMBL/GenBank/DDBJ databases">
        <title>Genome sequencing of Ottowia sp.</title>
        <authorList>
            <person name="Kim S.-J."/>
            <person name="Heo J."/>
            <person name="Kwon S.-W."/>
        </authorList>
    </citation>
    <scope>NUCLEOTIDE SEQUENCE [LARGE SCALE GENOMIC DNA]</scope>
    <source>
        <strain evidence="2 3">KADR8-3</strain>
    </source>
</reference>
<dbReference type="KEGG" id="otk:C6570_00945"/>
<dbReference type="Proteomes" id="UP000239709">
    <property type="component" value="Chromosome"/>
</dbReference>
<keyword evidence="1" id="KW-0472">Membrane</keyword>
<keyword evidence="1" id="KW-1133">Transmembrane helix</keyword>
<evidence type="ECO:0000313" key="2">
    <source>
        <dbReference type="EMBL" id="AVO32982.1"/>
    </source>
</evidence>
<keyword evidence="1" id="KW-0812">Transmembrane</keyword>
<dbReference type="NCBIfam" id="TIGR04174">
    <property type="entry name" value="IPTL_CTERM"/>
    <property type="match status" value="1"/>
</dbReference>
<sequence length="164" mass="17008">MLVGAQTASAQTFQVQSIDALGCNSGDFRMTVVRAGLDGGSYVVRTVVQGGGLVYMNESASITTDSSDSWGLFDLFNYGSVPNPGTWPIPQNTPLQIDFTLERPVGTVLDAWTLNVSGCNTGAITYNGPTPAVAAVPATSLPGLIALSGALAGLGVMARRRRRG</sequence>
<accession>A0A2S0MAR7</accession>
<evidence type="ECO:0000313" key="3">
    <source>
        <dbReference type="Proteomes" id="UP000239709"/>
    </source>
</evidence>
<dbReference type="InterPro" id="IPR026442">
    <property type="entry name" value="IPTL_CTERM"/>
</dbReference>
<dbReference type="AlphaFoldDB" id="A0A2S0MAR7"/>
<protein>
    <submittedName>
        <fullName evidence="2">Uncharacterized protein</fullName>
    </submittedName>
</protein>
<dbReference type="EMBL" id="CP027666">
    <property type="protein sequence ID" value="AVO32982.1"/>
    <property type="molecule type" value="Genomic_DNA"/>
</dbReference>